<dbReference type="EMBL" id="JACRSQ010000003">
    <property type="protein sequence ID" value="MBC8542612.1"/>
    <property type="molecule type" value="Genomic_DNA"/>
</dbReference>
<proteinExistence type="inferred from homology"/>
<evidence type="ECO:0000256" key="4">
    <source>
        <dbReference type="ARBA" id="ARBA00023163"/>
    </source>
</evidence>
<dbReference type="GO" id="GO:0000976">
    <property type="term" value="F:transcription cis-regulatory region binding"/>
    <property type="evidence" value="ECO:0007669"/>
    <property type="project" value="TreeGrafter"/>
</dbReference>
<evidence type="ECO:0000256" key="3">
    <source>
        <dbReference type="ARBA" id="ARBA00023125"/>
    </source>
</evidence>
<organism evidence="6 7">
    <name type="scientific">Bianquea renquensis</name>
    <dbReference type="NCBI Taxonomy" id="2763661"/>
    <lineage>
        <taxon>Bacteria</taxon>
        <taxon>Bacillati</taxon>
        <taxon>Bacillota</taxon>
        <taxon>Clostridia</taxon>
        <taxon>Eubacteriales</taxon>
        <taxon>Bianqueaceae</taxon>
        <taxon>Bianquea</taxon>
    </lineage>
</organism>
<dbReference type="Gene3D" id="1.10.10.10">
    <property type="entry name" value="Winged helix-like DNA-binding domain superfamily/Winged helix DNA-binding domain"/>
    <property type="match status" value="1"/>
</dbReference>
<dbReference type="PROSITE" id="PS50931">
    <property type="entry name" value="HTH_LYSR"/>
    <property type="match status" value="1"/>
</dbReference>
<evidence type="ECO:0000256" key="2">
    <source>
        <dbReference type="ARBA" id="ARBA00023015"/>
    </source>
</evidence>
<dbReference type="Proteomes" id="UP000657006">
    <property type="component" value="Unassembled WGS sequence"/>
</dbReference>
<dbReference type="Pfam" id="PF03466">
    <property type="entry name" value="LysR_substrate"/>
    <property type="match status" value="1"/>
</dbReference>
<dbReference type="SUPFAM" id="SSF46785">
    <property type="entry name" value="Winged helix' DNA-binding domain"/>
    <property type="match status" value="1"/>
</dbReference>
<accession>A0A926HWD8</accession>
<dbReference type="GO" id="GO:0003700">
    <property type="term" value="F:DNA-binding transcription factor activity"/>
    <property type="evidence" value="ECO:0007669"/>
    <property type="project" value="InterPro"/>
</dbReference>
<keyword evidence="3" id="KW-0238">DNA-binding</keyword>
<dbReference type="InterPro" id="IPR036390">
    <property type="entry name" value="WH_DNA-bd_sf"/>
</dbReference>
<dbReference type="FunFam" id="1.10.10.10:FF:000001">
    <property type="entry name" value="LysR family transcriptional regulator"/>
    <property type="match status" value="1"/>
</dbReference>
<dbReference type="InterPro" id="IPR000847">
    <property type="entry name" value="LysR_HTH_N"/>
</dbReference>
<protein>
    <submittedName>
        <fullName evidence="6">LysR family transcriptional regulator</fullName>
    </submittedName>
</protein>
<reference evidence="6" key="1">
    <citation type="submission" date="2020-08" db="EMBL/GenBank/DDBJ databases">
        <title>Genome public.</title>
        <authorList>
            <person name="Liu C."/>
            <person name="Sun Q."/>
        </authorList>
    </citation>
    <scope>NUCLEOTIDE SEQUENCE</scope>
    <source>
        <strain evidence="6">NSJ-32</strain>
    </source>
</reference>
<evidence type="ECO:0000259" key="5">
    <source>
        <dbReference type="PROSITE" id="PS50931"/>
    </source>
</evidence>
<sequence length="306" mass="34923">MTIWHLQLFVAVAETGSMSAAAKQYMIRQPSVSQKISELESHYGVLLFERLGNRLHITEAGEKLLPLARDLTSRFNFLEDYMESQHAVNRLRIGATITIGSSILPQFIERYRCENPDTEIFAGISNTASISQKLVNNELDIALVEGVVKSPELVSTPKLKDFLVLACGKGHPFYSKPSLHSQDLQDMDFVMREPGSGTRELFEQYLARHHVHIKIALEYNNPEAMRQAILVNRCMAVISVRLLEDAARANEVRLFQSQGQEWNRTFNLVYHKNKHVTKAMRRFCTLLDQCSDWTNPPLLPMRPLLD</sequence>
<comment type="caution">
    <text evidence="6">The sequence shown here is derived from an EMBL/GenBank/DDBJ whole genome shotgun (WGS) entry which is preliminary data.</text>
</comment>
<dbReference type="Pfam" id="PF00126">
    <property type="entry name" value="HTH_1"/>
    <property type="match status" value="1"/>
</dbReference>
<evidence type="ECO:0000256" key="1">
    <source>
        <dbReference type="ARBA" id="ARBA00009437"/>
    </source>
</evidence>
<keyword evidence="2" id="KW-0805">Transcription regulation</keyword>
<name>A0A926HWD8_9FIRM</name>
<evidence type="ECO:0000313" key="6">
    <source>
        <dbReference type="EMBL" id="MBC8542612.1"/>
    </source>
</evidence>
<evidence type="ECO:0000313" key="7">
    <source>
        <dbReference type="Proteomes" id="UP000657006"/>
    </source>
</evidence>
<dbReference type="Gene3D" id="3.40.190.290">
    <property type="match status" value="1"/>
</dbReference>
<dbReference type="PRINTS" id="PR00039">
    <property type="entry name" value="HTHLYSR"/>
</dbReference>
<dbReference type="PANTHER" id="PTHR30126">
    <property type="entry name" value="HTH-TYPE TRANSCRIPTIONAL REGULATOR"/>
    <property type="match status" value="1"/>
</dbReference>
<keyword evidence="4" id="KW-0804">Transcription</keyword>
<keyword evidence="7" id="KW-1185">Reference proteome</keyword>
<dbReference type="InterPro" id="IPR036388">
    <property type="entry name" value="WH-like_DNA-bd_sf"/>
</dbReference>
<dbReference type="RefSeq" id="WP_177718716.1">
    <property type="nucleotide sequence ID" value="NZ_JACRSQ010000003.1"/>
</dbReference>
<dbReference type="InterPro" id="IPR005119">
    <property type="entry name" value="LysR_subst-bd"/>
</dbReference>
<dbReference type="PANTHER" id="PTHR30126:SF94">
    <property type="entry name" value="LYSR FAMILY TRANSCRIPTIONAL REGULATOR"/>
    <property type="match status" value="1"/>
</dbReference>
<dbReference type="SUPFAM" id="SSF53850">
    <property type="entry name" value="Periplasmic binding protein-like II"/>
    <property type="match status" value="1"/>
</dbReference>
<dbReference type="AlphaFoldDB" id="A0A926HWD8"/>
<comment type="similarity">
    <text evidence="1">Belongs to the LysR transcriptional regulatory family.</text>
</comment>
<gene>
    <name evidence="6" type="ORF">H8730_03490</name>
</gene>
<feature type="domain" description="HTH lysR-type" evidence="5">
    <location>
        <begin position="1"/>
        <end position="58"/>
    </location>
</feature>